<evidence type="ECO:0000256" key="4">
    <source>
        <dbReference type="ARBA" id="ARBA00022692"/>
    </source>
</evidence>
<accession>A0AAW0FQ63</accession>
<feature type="compositionally biased region" description="Low complexity" evidence="12">
    <location>
        <begin position="925"/>
        <end position="940"/>
    </location>
</feature>
<dbReference type="GO" id="GO:0006696">
    <property type="term" value="P:ergosterol biosynthetic process"/>
    <property type="evidence" value="ECO:0007669"/>
    <property type="project" value="TreeGrafter"/>
</dbReference>
<evidence type="ECO:0000256" key="2">
    <source>
        <dbReference type="ARBA" id="ARBA00004477"/>
    </source>
</evidence>
<dbReference type="InterPro" id="IPR009023">
    <property type="entry name" value="HMG_CoA_Rdtase_NAD(P)-bd_sf"/>
</dbReference>
<comment type="pathway">
    <text evidence="11">Metabolic intermediate biosynthesis; (R)-mevalonate biosynthesis; (R)-mevalonate from acetyl-CoA: step 3/3.</text>
</comment>
<evidence type="ECO:0000256" key="12">
    <source>
        <dbReference type="SAM" id="MobiDB-lite"/>
    </source>
</evidence>
<dbReference type="Gene3D" id="3.40.640.10">
    <property type="entry name" value="Type I PLP-dependent aspartate aminotransferase-like (Major domain)"/>
    <property type="match status" value="1"/>
</dbReference>
<dbReference type="Gene3D" id="3.90.770.10">
    <property type="entry name" value="3-hydroxy-3-methylglutaryl-coenzyme A Reductase, Chain A, domain 2"/>
    <property type="match status" value="1"/>
</dbReference>
<dbReference type="InterPro" id="IPR023282">
    <property type="entry name" value="HMG_CoA_Rdtase_N"/>
</dbReference>
<feature type="region of interest" description="Disordered" evidence="12">
    <location>
        <begin position="918"/>
        <end position="948"/>
    </location>
</feature>
<comment type="catalytic activity">
    <reaction evidence="11">
        <text>(R)-mevalonate + 2 NADP(+) + CoA = (3S)-3-hydroxy-3-methylglutaryl-CoA + 2 NADPH + 2 H(+)</text>
        <dbReference type="Rhea" id="RHEA:15989"/>
        <dbReference type="ChEBI" id="CHEBI:15378"/>
        <dbReference type="ChEBI" id="CHEBI:36464"/>
        <dbReference type="ChEBI" id="CHEBI:43074"/>
        <dbReference type="ChEBI" id="CHEBI:57287"/>
        <dbReference type="ChEBI" id="CHEBI:57783"/>
        <dbReference type="ChEBI" id="CHEBI:58349"/>
        <dbReference type="EC" id="1.1.1.34"/>
    </reaction>
</comment>
<protein>
    <recommendedName>
        <fullName evidence="11">3-hydroxy-3-methylglutaryl coenzyme A reductase</fullName>
        <shortName evidence="11">HMG-CoA reductase</shortName>
        <ecNumber evidence="11">1.1.1.34</ecNumber>
    </recommendedName>
</protein>
<dbReference type="PRINTS" id="PR00071">
    <property type="entry name" value="HMGCOARDTASE"/>
</dbReference>
<dbReference type="InterPro" id="IPR000277">
    <property type="entry name" value="Cys/Met-Metab_PyrdxlP-dep_enz"/>
</dbReference>
<feature type="transmembrane region" description="Helical" evidence="11">
    <location>
        <begin position="20"/>
        <end position="39"/>
    </location>
</feature>
<dbReference type="InterPro" id="IPR004554">
    <property type="entry name" value="HMG_CoA_Rdtase_eu_arc"/>
</dbReference>
<dbReference type="FunFam" id="3.90.1150.10:FF:000063">
    <property type="entry name" value="Probable cystathionine gamma-synthase"/>
    <property type="match status" value="1"/>
</dbReference>
<comment type="cofactor">
    <cofactor evidence="1">
        <name>pyridoxal 5'-phosphate</name>
        <dbReference type="ChEBI" id="CHEBI:597326"/>
    </cofactor>
</comment>
<dbReference type="PANTHER" id="PTHR10572">
    <property type="entry name" value="3-HYDROXY-3-METHYLGLUTARYL-COENZYME A REDUCTASE"/>
    <property type="match status" value="1"/>
</dbReference>
<evidence type="ECO:0000259" key="13">
    <source>
        <dbReference type="Pfam" id="PF13323"/>
    </source>
</evidence>
<dbReference type="Gene3D" id="3.90.1150.10">
    <property type="entry name" value="Aspartate Aminotransferase, domain 1"/>
    <property type="match status" value="1"/>
</dbReference>
<dbReference type="InterPro" id="IPR009029">
    <property type="entry name" value="HMG_CoA_Rdtase_sub-bd_dom_sf"/>
</dbReference>
<evidence type="ECO:0000256" key="8">
    <source>
        <dbReference type="ARBA" id="ARBA00022989"/>
    </source>
</evidence>
<feature type="region of interest" description="Disordered" evidence="12">
    <location>
        <begin position="445"/>
        <end position="486"/>
    </location>
</feature>
<dbReference type="PROSITE" id="PS01192">
    <property type="entry name" value="HMG_COA_REDUCTASE_3"/>
    <property type="match status" value="1"/>
</dbReference>
<dbReference type="InterPro" id="IPR025583">
    <property type="entry name" value="HMG-CoA_N_dom"/>
</dbReference>
<comment type="similarity">
    <text evidence="3 11">Belongs to the HMG-CoA reductase family.</text>
</comment>
<dbReference type="Pfam" id="PF01053">
    <property type="entry name" value="Cys_Met_Meta_PP"/>
    <property type="match status" value="1"/>
</dbReference>
<dbReference type="EC" id="1.1.1.34" evidence="11"/>
<evidence type="ECO:0000256" key="6">
    <source>
        <dbReference type="ARBA" id="ARBA00022857"/>
    </source>
</evidence>
<keyword evidence="9 11" id="KW-0560">Oxidoreductase</keyword>
<proteinExistence type="inferred from homology"/>
<dbReference type="GO" id="GO:0019346">
    <property type="term" value="P:transsulfuration"/>
    <property type="evidence" value="ECO:0007669"/>
    <property type="project" value="InterPro"/>
</dbReference>
<dbReference type="GO" id="GO:0008299">
    <property type="term" value="P:isoprenoid biosynthetic process"/>
    <property type="evidence" value="ECO:0007669"/>
    <property type="project" value="InterPro"/>
</dbReference>
<comment type="caution">
    <text evidence="11">Lacks conserved residue(s) required for the propagation of feature annotation.</text>
</comment>
<feature type="domain" description="HMG-CoA reductase N-terminal" evidence="13">
    <location>
        <begin position="7"/>
        <end position="125"/>
    </location>
</feature>
<gene>
    <name evidence="14" type="primary">HMG1</name>
    <name evidence="14" type="ORF">QCA50_014039</name>
</gene>
<keyword evidence="7" id="KW-0663">Pyridoxal phosphate</keyword>
<dbReference type="Pfam" id="PF00368">
    <property type="entry name" value="HMG-CoA_red"/>
    <property type="match status" value="1"/>
</dbReference>
<dbReference type="GO" id="GO:0016740">
    <property type="term" value="F:transferase activity"/>
    <property type="evidence" value="ECO:0007669"/>
    <property type="project" value="UniProtKB-ARBA"/>
</dbReference>
<dbReference type="InterPro" id="IPR002202">
    <property type="entry name" value="HMG_CoA_Rdtase"/>
</dbReference>
<keyword evidence="5 11" id="KW-0256">Endoplasmic reticulum</keyword>
<evidence type="ECO:0000256" key="11">
    <source>
        <dbReference type="RuleBase" id="RU361219"/>
    </source>
</evidence>
<dbReference type="Gene3D" id="3.30.70.420">
    <property type="entry name" value="Hydroxymethylglutaryl-CoA reductase, class I/II, NAD/NADP-binding domain"/>
    <property type="match status" value="1"/>
</dbReference>
<feature type="region of interest" description="Disordered" evidence="12">
    <location>
        <begin position="1020"/>
        <end position="1049"/>
    </location>
</feature>
<dbReference type="PANTHER" id="PTHR10572:SF24">
    <property type="entry name" value="3-HYDROXY-3-METHYLGLUTARYL-COENZYME A REDUCTASE"/>
    <property type="match status" value="1"/>
</dbReference>
<keyword evidence="4 11" id="KW-0812">Transmembrane</keyword>
<keyword evidence="15" id="KW-1185">Reference proteome</keyword>
<dbReference type="PROSITE" id="PS00318">
    <property type="entry name" value="HMG_COA_REDUCTASE_2"/>
    <property type="match status" value="1"/>
</dbReference>
<dbReference type="InterPro" id="IPR023076">
    <property type="entry name" value="HMG_CoA_Rdtase_CS"/>
</dbReference>
<dbReference type="SUPFAM" id="SSF56542">
    <property type="entry name" value="Substrate-binding domain of HMG-CoA reductase"/>
    <property type="match status" value="1"/>
</dbReference>
<keyword evidence="6 11" id="KW-0521">NADP</keyword>
<dbReference type="EMBL" id="JASBNA010000033">
    <property type="protein sequence ID" value="KAK7683006.1"/>
    <property type="molecule type" value="Genomic_DNA"/>
</dbReference>
<dbReference type="InterPro" id="IPR015422">
    <property type="entry name" value="PyrdxlP-dep_Trfase_small"/>
</dbReference>
<dbReference type="InterPro" id="IPR023074">
    <property type="entry name" value="HMG_CoA_Rdtase_cat_sf"/>
</dbReference>
<dbReference type="InterPro" id="IPR015424">
    <property type="entry name" value="PyrdxlP-dep_Trfase"/>
</dbReference>
<evidence type="ECO:0000256" key="7">
    <source>
        <dbReference type="ARBA" id="ARBA00022898"/>
    </source>
</evidence>
<dbReference type="GO" id="GO:0015936">
    <property type="term" value="P:coenzyme A metabolic process"/>
    <property type="evidence" value="ECO:0007669"/>
    <property type="project" value="InterPro"/>
</dbReference>
<keyword evidence="8 11" id="KW-1133">Transmembrane helix</keyword>
<feature type="compositionally biased region" description="Basic and acidic residues" evidence="12">
    <location>
        <begin position="445"/>
        <end position="455"/>
    </location>
</feature>
<dbReference type="FunFam" id="3.90.770.10:FF:000001">
    <property type="entry name" value="3-hydroxy-3-methylglutaryl coenzyme A reductase"/>
    <property type="match status" value="1"/>
</dbReference>
<comment type="subcellular location">
    <subcellularLocation>
        <location evidence="2 11">Endoplasmic reticulum membrane</location>
        <topology evidence="2 11">Multi-pass membrane protein</topology>
    </subcellularLocation>
</comment>
<evidence type="ECO:0000256" key="10">
    <source>
        <dbReference type="ARBA" id="ARBA00023136"/>
    </source>
</evidence>
<evidence type="ECO:0000256" key="1">
    <source>
        <dbReference type="ARBA" id="ARBA00001933"/>
    </source>
</evidence>
<evidence type="ECO:0000256" key="9">
    <source>
        <dbReference type="ARBA" id="ARBA00023002"/>
    </source>
</evidence>
<dbReference type="SUPFAM" id="SSF55035">
    <property type="entry name" value="NAD-binding domain of HMG-CoA reductase"/>
    <property type="match status" value="1"/>
</dbReference>
<dbReference type="FunFam" id="1.10.3270.10:FF:000001">
    <property type="entry name" value="3-hydroxy-3-methylglutaryl coenzyme A reductase"/>
    <property type="match status" value="1"/>
</dbReference>
<evidence type="ECO:0000256" key="3">
    <source>
        <dbReference type="ARBA" id="ARBA00007661"/>
    </source>
</evidence>
<dbReference type="InterPro" id="IPR015421">
    <property type="entry name" value="PyrdxlP-dep_Trfase_major"/>
</dbReference>
<dbReference type="Pfam" id="PF13323">
    <property type="entry name" value="HPIH"/>
    <property type="match status" value="1"/>
</dbReference>
<feature type="compositionally biased region" description="Basic and acidic residues" evidence="12">
    <location>
        <begin position="1020"/>
        <end position="1038"/>
    </location>
</feature>
<organism evidence="14 15">
    <name type="scientific">Cerrena zonata</name>
    <dbReference type="NCBI Taxonomy" id="2478898"/>
    <lineage>
        <taxon>Eukaryota</taxon>
        <taxon>Fungi</taxon>
        <taxon>Dikarya</taxon>
        <taxon>Basidiomycota</taxon>
        <taxon>Agaricomycotina</taxon>
        <taxon>Agaricomycetes</taxon>
        <taxon>Polyporales</taxon>
        <taxon>Cerrenaceae</taxon>
        <taxon>Cerrena</taxon>
    </lineage>
</organism>
<dbReference type="FunFam" id="3.30.70.420:FF:000001">
    <property type="entry name" value="3-hydroxy-3-methylglutaryl coenzyme A reductase"/>
    <property type="match status" value="1"/>
</dbReference>
<dbReference type="Gene3D" id="1.10.3270.10">
    <property type="entry name" value="HMGR, N-terminal domain"/>
    <property type="match status" value="1"/>
</dbReference>
<dbReference type="PROSITE" id="PS00066">
    <property type="entry name" value="HMG_COA_REDUCTASE_1"/>
    <property type="match status" value="1"/>
</dbReference>
<evidence type="ECO:0000256" key="5">
    <source>
        <dbReference type="ARBA" id="ARBA00022824"/>
    </source>
</evidence>
<name>A0AAW0FQ63_9APHY</name>
<keyword evidence="10 11" id="KW-0472">Membrane</keyword>
<dbReference type="GO" id="GO:0005789">
    <property type="term" value="C:endoplasmic reticulum membrane"/>
    <property type="evidence" value="ECO:0007669"/>
    <property type="project" value="UniProtKB-SubCell"/>
</dbReference>
<dbReference type="SUPFAM" id="SSF53383">
    <property type="entry name" value="PLP-dependent transferases"/>
    <property type="match status" value="1"/>
</dbReference>
<dbReference type="PROSITE" id="PS50065">
    <property type="entry name" value="HMG_COA_REDUCTASE_4"/>
    <property type="match status" value="1"/>
</dbReference>
<comment type="caution">
    <text evidence="14">The sequence shown here is derived from an EMBL/GenBank/DDBJ whole genome shotgun (WGS) entry which is preliminary data.</text>
</comment>
<reference evidence="14 15" key="1">
    <citation type="submission" date="2022-09" db="EMBL/GenBank/DDBJ databases">
        <authorList>
            <person name="Palmer J.M."/>
        </authorList>
    </citation>
    <scope>NUCLEOTIDE SEQUENCE [LARGE SCALE GENOMIC DNA]</scope>
    <source>
        <strain evidence="14 15">DSM 7382</strain>
    </source>
</reference>
<dbReference type="NCBIfam" id="TIGR00533">
    <property type="entry name" value="HMG_CoA_R_NADP"/>
    <property type="match status" value="1"/>
</dbReference>
<evidence type="ECO:0000313" key="15">
    <source>
        <dbReference type="Proteomes" id="UP001385951"/>
    </source>
</evidence>
<dbReference type="Proteomes" id="UP001385951">
    <property type="component" value="Unassembled WGS sequence"/>
</dbReference>
<dbReference type="CDD" id="cd00643">
    <property type="entry name" value="HMG-CoA_reductase_classI"/>
    <property type="match status" value="1"/>
</dbReference>
<sequence length="1425" mass="156131">MLDFISKSTSALARTSANRPIHFIIVIALFASIAYLSVVDEYLPDQFLSDYSIKFYHPPGSSLYTDWIKIDDVSAYSDADQYVVAPLRFKRVQTDDIPELEGTFHGLNSNERILITKPEDLEQSLNSIDKISYNGITWKARHNNRITKYYEYLRAGLLKIKSSIQGAENFDIVTTKVLDTKVPLLSITEGIPFLVAIIGFKHKVSIATYVLQASSSSNADVKTIVSDAISAHTVSLLRDHFVVIGALLSVAGYAHHLEALKIEINRARRTEDLKDALEEDGISSLVAANVATDASHHQYHYVTSSISSSASMVSFKVAMIVGFFCFHFFWVGSSWLYNVTGGESISFFTTSPQLSKTTAKHIAIGKAGTIATLVTPKVYMPLGFLVTLEDVILSVLEIISSGIRDSLISKCLLFAFAISISTNAYFLNASRYQVSATNKLIEKEISRPKSSESRRSVSAAPPKSSSTKTPKDVESDSDDSSSTVEELQIRAPNKLLPLEECAKFLKEGNVKQLNDNEVSSLVVAGKLPLYALEKQLADNTRAVAVRRIAMAKIAKAPILETDSLPFEHYDYDRVFGACCENVIGYLPLPVGVAGPLIIDKKPYYIPMATTEGCLVASAMRGCKAINAGGGVETVLTQDGMTRGPCVSFPTLSRAGAAKIWLDSDEGQKTIQKAFNSTSRFARLQHVKTALAGTLLFIRFRTTTGDAMGMNMISKGVEFALKYMTEECGFSDMDVISVSGNYCIDKKPAAINWIEGRGKSIVAEARIPAEVVKKVLKSDVDALVKLNVSKNLVGSAMAGSIGGFNAQAANLVTAVFLACGQDPAQNVESSNCMTLMDNVDGDLQISVSMPSIEVGTIGGGTILEPQGAMLEMLGVRGPHPTNPGDNARQLARIVASIVLAAELSLGSALAAGHLVQSHMTHNRSKAPNASPAPNGSANGASTPATSNGSAAIKNGILQLSTPPPSNDFEKSSVIQSTIGVVFFSEEDFPIAKQYWQHSGEGISSRMAEYVLRELFENEKKDKDRFRSRTKQELQAERIQKKSPSISASFRSSSLSQNEEVEKEFNTFIEQKYGRVLDLKFAKEAKRALKRRICGKVDKSKNQEEEMEKAKRGKNLSENDVFLYPTGMASIFNAHQICLGISDTPKKSKFGPGVHFLGFGDDESLDQLEKDLRSGEKDIMALFCECPSNPLLKTPNLKKIRALADEFNFLVVVDETVGNYLNIGVLPYSDIVVSSLTKVFSGDSNVMGGSLILNPLSQHYNKMKKYLDDEHEDLFWAEDALYLERNSRDFEVRSHKINQTSLDVVDLLVNHPLISQVFYPSLLESKKYYDELKTPQGGYGGLISFVFHKPEHAKSFFNHVLLHKGPSLGTNFTLACPYAILAHYQELEEVEKWGVDQNIVRISIGLEDKEELLATINSALDIAVAQN</sequence>
<evidence type="ECO:0000313" key="14">
    <source>
        <dbReference type="EMBL" id="KAK7683006.1"/>
    </source>
</evidence>
<dbReference type="GO" id="GO:0030170">
    <property type="term" value="F:pyridoxal phosphate binding"/>
    <property type="evidence" value="ECO:0007669"/>
    <property type="project" value="InterPro"/>
</dbReference>
<dbReference type="GO" id="GO:0005778">
    <property type="term" value="C:peroxisomal membrane"/>
    <property type="evidence" value="ECO:0007669"/>
    <property type="project" value="TreeGrafter"/>
</dbReference>
<dbReference type="GO" id="GO:0004420">
    <property type="term" value="F:hydroxymethylglutaryl-CoA reductase (NADPH) activity"/>
    <property type="evidence" value="ECO:0007669"/>
    <property type="project" value="UniProtKB-EC"/>
</dbReference>